<reference evidence="1 3" key="2">
    <citation type="submission" date="2019-09" db="EMBL/GenBank/DDBJ databases">
        <title>A bacterium isolated from glacier soil.</title>
        <authorList>
            <person name="Liu Q."/>
        </authorList>
    </citation>
    <scope>NUCLEOTIDE SEQUENCE [LARGE SCALE GENOMIC DNA]</scope>
    <source>
        <strain evidence="1 3">MDT1-10-3</strain>
    </source>
</reference>
<gene>
    <name evidence="2" type="ORF">ACD591_19955</name>
    <name evidence="1" type="ORF">FOE74_19265</name>
</gene>
<dbReference type="AlphaFoldDB" id="A0A5M8Q6V1"/>
<dbReference type="EMBL" id="VKKZ01000025">
    <property type="protein sequence ID" value="KAA6430616.1"/>
    <property type="molecule type" value="Genomic_DNA"/>
</dbReference>
<evidence type="ECO:0000313" key="1">
    <source>
        <dbReference type="EMBL" id="KAA6430616.1"/>
    </source>
</evidence>
<reference evidence="2 4" key="3">
    <citation type="submission" date="2024-08" db="EMBL/GenBank/DDBJ databases">
        <authorList>
            <person name="Wei W."/>
        </authorList>
    </citation>
    <scope>NUCLEOTIDE SEQUENCE [LARGE SCALE GENOMIC DNA]</scope>
    <source>
        <strain evidence="2 4">XU2</strain>
    </source>
</reference>
<dbReference type="RefSeq" id="WP_149100273.1">
    <property type="nucleotide sequence ID" value="NZ_BMMG01000008.1"/>
</dbReference>
<name>A0A5M8Q6V1_9BACT</name>
<dbReference type="Proteomes" id="UP000323866">
    <property type="component" value="Unassembled WGS sequence"/>
</dbReference>
<dbReference type="OrthoDB" id="9864105at2"/>
<dbReference type="Proteomes" id="UP001570846">
    <property type="component" value="Unassembled WGS sequence"/>
</dbReference>
<accession>A0A5M8Q6V1</accession>
<evidence type="ECO:0000313" key="2">
    <source>
        <dbReference type="EMBL" id="MFA1773584.1"/>
    </source>
</evidence>
<protein>
    <submittedName>
        <fullName evidence="1">Uncharacterized protein</fullName>
    </submittedName>
</protein>
<comment type="caution">
    <text evidence="1">The sequence shown here is derived from an EMBL/GenBank/DDBJ whole genome shotgun (WGS) entry which is preliminary data.</text>
</comment>
<evidence type="ECO:0000313" key="3">
    <source>
        <dbReference type="Proteomes" id="UP000323866"/>
    </source>
</evidence>
<keyword evidence="4" id="KW-1185">Reference proteome</keyword>
<reference evidence="1 3" key="1">
    <citation type="submission" date="2019-07" db="EMBL/GenBank/DDBJ databases">
        <authorList>
            <person name="Qu J.-H."/>
        </authorList>
    </citation>
    <scope>NUCLEOTIDE SEQUENCE [LARGE SCALE GENOMIC DNA]</scope>
    <source>
        <strain evidence="1 3">MDT1-10-3</strain>
    </source>
</reference>
<dbReference type="EMBL" id="JBGOGF010000014">
    <property type="protein sequence ID" value="MFA1773584.1"/>
    <property type="molecule type" value="Genomic_DNA"/>
</dbReference>
<organism evidence="1 3">
    <name type="scientific">Rufibacter glacialis</name>
    <dbReference type="NCBI Taxonomy" id="1259555"/>
    <lineage>
        <taxon>Bacteria</taxon>
        <taxon>Pseudomonadati</taxon>
        <taxon>Bacteroidota</taxon>
        <taxon>Cytophagia</taxon>
        <taxon>Cytophagales</taxon>
        <taxon>Hymenobacteraceae</taxon>
        <taxon>Rufibacter</taxon>
    </lineage>
</organism>
<evidence type="ECO:0000313" key="4">
    <source>
        <dbReference type="Proteomes" id="UP001570846"/>
    </source>
</evidence>
<sequence>MELEQSSDILLEILLNFVQLSTQNKLKKSEVNYLINQAYAELGLFEEKHPEAVVLLQAQIGVLEAKILVLNQRHQEAVSASRMALKTFLLDHTSLREKRTGAKWLAGGLGEISLSDFSRSAFQ</sequence>
<proteinExistence type="predicted"/>